<accession>A0ABU5E315</accession>
<dbReference type="EMBL" id="JAXCLX010000003">
    <property type="protein sequence ID" value="MDY0873864.1"/>
    <property type="molecule type" value="Genomic_DNA"/>
</dbReference>
<dbReference type="GO" id="GO:0004347">
    <property type="term" value="F:glucose-6-phosphate isomerase activity"/>
    <property type="evidence" value="ECO:0007669"/>
    <property type="project" value="UniProtKB-EC"/>
</dbReference>
<comment type="pathway">
    <text evidence="7">Carbohydrate biosynthesis; gluconeogenesis.</text>
</comment>
<sequence length="548" mass="59381">MTKPTEFSSWKSLIEHQAKLKGTTLASLFAADPARFKNFSATFGDVVLDYSKNGVSDVTMGLLFDLARDAGLEEARAKLFGGARVNNTENRPALHMALRAPAAHAGNGLAFAIDGKDVAPQVERELDLLCDFADEVRMGAFKGATGKRIRHIVNIGIGGSDLGPALIVDGLRADIGGKLQLDFVSNVDGAHLDLVLSRAVPEKTLFIVASKTFTTAETMANAKAARKWLAGKLGEAAVDRHFVAVSTNIEAVTAFGINPDRMFRFWDWVGGRYSLWSAIGLSIILAVGPHKFRDLLAGAAAVDRHFAEAPLTENLPVIMGLLQVWHRNFCGFGSQAILPYAQDLWRLPAYLQQLEMESNGKRVTREGQPVTWQTSPVIWGQAGTNGQHAFHQMLHQGSEPVPCDFILTARDRSAFPEQHQMLFANGLAQSAALAFGKSAETVSAEMKAAGKAADEVAFLTPHRTFPGNRPSTTLLLPVLDPYHLGALIALYEHKVFVAATIWNINPFDQWGVELGKEMANALLAGKGGPADSSTAGLMALYDRYTHRK</sequence>
<dbReference type="InterPro" id="IPR046348">
    <property type="entry name" value="SIS_dom_sf"/>
</dbReference>
<proteinExistence type="inferred from homology"/>
<organism evidence="9 10">
    <name type="scientific">Dongia rigui</name>
    <dbReference type="NCBI Taxonomy" id="940149"/>
    <lineage>
        <taxon>Bacteria</taxon>
        <taxon>Pseudomonadati</taxon>
        <taxon>Pseudomonadota</taxon>
        <taxon>Alphaproteobacteria</taxon>
        <taxon>Rhodospirillales</taxon>
        <taxon>Dongiaceae</taxon>
        <taxon>Dongia</taxon>
    </lineage>
</organism>
<evidence type="ECO:0000256" key="4">
    <source>
        <dbReference type="ARBA" id="ARBA00023152"/>
    </source>
</evidence>
<dbReference type="EC" id="5.3.1.9" evidence="7"/>
<evidence type="ECO:0000313" key="9">
    <source>
        <dbReference type="EMBL" id="MDY0873864.1"/>
    </source>
</evidence>
<feature type="active site" description="Proton donor" evidence="7">
    <location>
        <position position="357"/>
    </location>
</feature>
<evidence type="ECO:0000256" key="7">
    <source>
        <dbReference type="HAMAP-Rule" id="MF_00473"/>
    </source>
</evidence>
<keyword evidence="5 7" id="KW-0413">Isomerase</keyword>
<dbReference type="PROSITE" id="PS00765">
    <property type="entry name" value="P_GLUCOSE_ISOMERASE_1"/>
    <property type="match status" value="1"/>
</dbReference>
<dbReference type="PANTHER" id="PTHR11469">
    <property type="entry name" value="GLUCOSE-6-PHOSPHATE ISOMERASE"/>
    <property type="match status" value="1"/>
</dbReference>
<keyword evidence="7" id="KW-0963">Cytoplasm</keyword>
<dbReference type="NCBIfam" id="NF001211">
    <property type="entry name" value="PRK00179.1"/>
    <property type="match status" value="1"/>
</dbReference>
<evidence type="ECO:0000256" key="5">
    <source>
        <dbReference type="ARBA" id="ARBA00023235"/>
    </source>
</evidence>
<dbReference type="CDD" id="cd05016">
    <property type="entry name" value="SIS_PGI_2"/>
    <property type="match status" value="1"/>
</dbReference>
<dbReference type="InterPro" id="IPR023096">
    <property type="entry name" value="G6P_Isomerase_C"/>
</dbReference>
<comment type="subcellular location">
    <subcellularLocation>
        <location evidence="7">Cytoplasm</location>
    </subcellularLocation>
</comment>
<dbReference type="InterPro" id="IPR018189">
    <property type="entry name" value="Phosphoglucose_isomerase_CS"/>
</dbReference>
<comment type="function">
    <text evidence="7">Catalyzes the reversible isomerization of glucose-6-phosphate to fructose-6-phosphate.</text>
</comment>
<keyword evidence="4 7" id="KW-0324">Glycolysis</keyword>
<dbReference type="InterPro" id="IPR035476">
    <property type="entry name" value="SIS_PGI_1"/>
</dbReference>
<comment type="catalytic activity">
    <reaction evidence="6 7 8">
        <text>alpha-D-glucose 6-phosphate = beta-D-fructose 6-phosphate</text>
        <dbReference type="Rhea" id="RHEA:11816"/>
        <dbReference type="ChEBI" id="CHEBI:57634"/>
        <dbReference type="ChEBI" id="CHEBI:58225"/>
        <dbReference type="EC" id="5.3.1.9"/>
    </reaction>
</comment>
<dbReference type="SUPFAM" id="SSF53697">
    <property type="entry name" value="SIS domain"/>
    <property type="match status" value="1"/>
</dbReference>
<dbReference type="CDD" id="cd05015">
    <property type="entry name" value="SIS_PGI_1"/>
    <property type="match status" value="1"/>
</dbReference>
<evidence type="ECO:0000256" key="1">
    <source>
        <dbReference type="ARBA" id="ARBA00004926"/>
    </source>
</evidence>
<evidence type="ECO:0000256" key="6">
    <source>
        <dbReference type="ARBA" id="ARBA00029321"/>
    </source>
</evidence>
<dbReference type="RefSeq" id="WP_320502335.1">
    <property type="nucleotide sequence ID" value="NZ_JAXCLX010000003.1"/>
</dbReference>
<feature type="active site" evidence="7">
    <location>
        <position position="388"/>
    </location>
</feature>
<dbReference type="PANTHER" id="PTHR11469:SF1">
    <property type="entry name" value="GLUCOSE-6-PHOSPHATE ISOMERASE"/>
    <property type="match status" value="1"/>
</dbReference>
<comment type="similarity">
    <text evidence="2 7 8">Belongs to the GPI family.</text>
</comment>
<dbReference type="PROSITE" id="PS00174">
    <property type="entry name" value="P_GLUCOSE_ISOMERASE_2"/>
    <property type="match status" value="1"/>
</dbReference>
<dbReference type="InterPro" id="IPR035482">
    <property type="entry name" value="SIS_PGI_2"/>
</dbReference>
<dbReference type="Pfam" id="PF00342">
    <property type="entry name" value="PGI"/>
    <property type="match status" value="1"/>
</dbReference>
<dbReference type="PRINTS" id="PR00662">
    <property type="entry name" value="G6PISOMERASE"/>
</dbReference>
<dbReference type="InterPro" id="IPR001672">
    <property type="entry name" value="G6P_Isomerase"/>
</dbReference>
<evidence type="ECO:0000256" key="3">
    <source>
        <dbReference type="ARBA" id="ARBA00022432"/>
    </source>
</evidence>
<evidence type="ECO:0000256" key="8">
    <source>
        <dbReference type="RuleBase" id="RU000612"/>
    </source>
</evidence>
<comment type="caution">
    <text evidence="9">The sequence shown here is derived from an EMBL/GenBank/DDBJ whole genome shotgun (WGS) entry which is preliminary data.</text>
</comment>
<evidence type="ECO:0000313" key="10">
    <source>
        <dbReference type="Proteomes" id="UP001271769"/>
    </source>
</evidence>
<feature type="active site" evidence="7">
    <location>
        <position position="516"/>
    </location>
</feature>
<reference evidence="9 10" key="1">
    <citation type="journal article" date="2013" name="Antonie Van Leeuwenhoek">
        <title>Dongia rigui sp. nov., isolated from freshwater of a large wetland in Korea.</title>
        <authorList>
            <person name="Baik K.S."/>
            <person name="Hwang Y.M."/>
            <person name="Choi J.S."/>
            <person name="Kwon J."/>
            <person name="Seong C.N."/>
        </authorList>
    </citation>
    <scope>NUCLEOTIDE SEQUENCE [LARGE SCALE GENOMIC DNA]</scope>
    <source>
        <strain evidence="9 10">04SU4-P</strain>
    </source>
</reference>
<dbReference type="PROSITE" id="PS51463">
    <property type="entry name" value="P_GLUCOSE_ISOMERASE_3"/>
    <property type="match status" value="1"/>
</dbReference>
<dbReference type="Gene3D" id="3.40.50.10490">
    <property type="entry name" value="Glucose-6-phosphate isomerase like protein, domain 1"/>
    <property type="match status" value="2"/>
</dbReference>
<evidence type="ECO:0000256" key="2">
    <source>
        <dbReference type="ARBA" id="ARBA00006604"/>
    </source>
</evidence>
<dbReference type="HAMAP" id="MF_00473">
    <property type="entry name" value="G6P_isomerase"/>
    <property type="match status" value="1"/>
</dbReference>
<name>A0ABU5E315_9PROT</name>
<dbReference type="Proteomes" id="UP001271769">
    <property type="component" value="Unassembled WGS sequence"/>
</dbReference>
<keyword evidence="10" id="KW-1185">Reference proteome</keyword>
<keyword evidence="3 7" id="KW-0312">Gluconeogenesis</keyword>
<dbReference type="Gene3D" id="1.10.1390.10">
    <property type="match status" value="1"/>
</dbReference>
<gene>
    <name evidence="7 9" type="primary">pgi</name>
    <name evidence="9" type="ORF">SMD31_18130</name>
</gene>
<comment type="pathway">
    <text evidence="1 7 8">Carbohydrate degradation; glycolysis; D-glyceraldehyde 3-phosphate and glycerone phosphate from D-glucose: step 2/4.</text>
</comment>
<protein>
    <recommendedName>
        <fullName evidence="7">Glucose-6-phosphate isomerase</fullName>
        <shortName evidence="7">GPI</shortName>
        <ecNumber evidence="7">5.3.1.9</ecNumber>
    </recommendedName>
    <alternativeName>
        <fullName evidence="7">Phosphoglucose isomerase</fullName>
        <shortName evidence="7">PGI</shortName>
    </alternativeName>
    <alternativeName>
        <fullName evidence="7">Phosphohexose isomerase</fullName>
        <shortName evidence="7">PHI</shortName>
    </alternativeName>
</protein>